<evidence type="ECO:0000313" key="2">
    <source>
        <dbReference type="Proteomes" id="UP000023435"/>
    </source>
</evidence>
<dbReference type="EMBL" id="JAJA02000001">
    <property type="protein sequence ID" value="KWS05552.1"/>
    <property type="molecule type" value="Genomic_DNA"/>
</dbReference>
<evidence type="ECO:0000313" key="1">
    <source>
        <dbReference type="EMBL" id="KWS05552.1"/>
    </source>
</evidence>
<name>A0A108UAI9_9GAMM</name>
<reference evidence="1 2" key="1">
    <citation type="journal article" date="2014" name="Genome Announc.">
        <title>Draft Genome Sequence of Lysobacter capsici AZ78, a Bacterium Antagonistic to Plant-Pathogenic Oomycetes.</title>
        <authorList>
            <person name="Puopolo G."/>
            <person name="Sonego P."/>
            <person name="Engelen K."/>
            <person name="Pertot I."/>
        </authorList>
    </citation>
    <scope>NUCLEOTIDE SEQUENCE [LARGE SCALE GENOMIC DNA]</scope>
    <source>
        <strain evidence="1 2">AZ78</strain>
    </source>
</reference>
<dbReference type="AlphaFoldDB" id="A0A108UAI9"/>
<keyword evidence="2" id="KW-1185">Reference proteome</keyword>
<protein>
    <submittedName>
        <fullName evidence="1">Uncharacterized protein</fullName>
    </submittedName>
</protein>
<accession>A0A108UAI9</accession>
<organism evidence="1 2">
    <name type="scientific">Lysobacter capsici AZ78</name>
    <dbReference type="NCBI Taxonomy" id="1444315"/>
    <lineage>
        <taxon>Bacteria</taxon>
        <taxon>Pseudomonadati</taxon>
        <taxon>Pseudomonadota</taxon>
        <taxon>Gammaproteobacteria</taxon>
        <taxon>Lysobacterales</taxon>
        <taxon>Lysobacteraceae</taxon>
        <taxon>Lysobacter</taxon>
    </lineage>
</organism>
<proteinExistence type="predicted"/>
<dbReference type="Proteomes" id="UP000023435">
    <property type="component" value="Unassembled WGS sequence"/>
</dbReference>
<sequence>MSIAAVFSFAAVLPAQAGPRTHYFELINRAHDRLVALAIAPAGSDRFEPRPLGEAIDGGGDSATVEWVGEHCVYDLRFTFGNGRAVIYSDIDVCRNRSLRIQPLRPGRAAADGVAVDASPAAADSAPTP</sequence>
<comment type="caution">
    <text evidence="1">The sequence shown here is derived from an EMBL/GenBank/DDBJ whole genome shotgun (WGS) entry which is preliminary data.</text>
</comment>
<gene>
    <name evidence="1" type="ORF">AZ78_3104</name>
</gene>